<dbReference type="SUPFAM" id="SSF55874">
    <property type="entry name" value="ATPase domain of HSP90 chaperone/DNA topoisomerase II/histidine kinase"/>
    <property type="match status" value="1"/>
</dbReference>
<evidence type="ECO:0000313" key="11">
    <source>
        <dbReference type="EMBL" id="MEZ8088628.1"/>
    </source>
</evidence>
<dbReference type="InterPro" id="IPR050428">
    <property type="entry name" value="TCS_sensor_his_kinase"/>
</dbReference>
<sequence length="432" mass="48735">MILNVLTSTKTLTGRLAVFFGLMAVIVSVFTYIVFMSALYLSEDRVGERRILIDRNYAVGLFQAGESGELRIDDLTIAYNDLSLIPAEYLKYIKGKESFVGEVGEEPNSRMVYVGEYSDKGQTHPIVLLSEIDRVEFDIYELVYATTFVLTLLSILIFSFGALLYRLSKRLIEPFNSISEQLESNKLNLNEEFSVNDDAAVEFRQLTNQLNQYRREINSLLKREQAFARYSSHELRTPLTVARGANKLLLRSETTEFQSRQIERIDEAIVQMSEMVDALLGLVRYERDIDDTPLRLFSQQELETIIAKNSLQADEKEVEITLQVQSEPTVQATSALMNMLIGNLLRNAIAATNSGTVTITLSQDSLVIEDQGEGLQEQYNPNGHGLGLLIVDDLCQRFDWDFELFNRSCGGCTAKITFQADSSASISNENLI</sequence>
<evidence type="ECO:0000256" key="2">
    <source>
        <dbReference type="ARBA" id="ARBA00012438"/>
    </source>
</evidence>
<proteinExistence type="predicted"/>
<evidence type="ECO:0000256" key="1">
    <source>
        <dbReference type="ARBA" id="ARBA00000085"/>
    </source>
</evidence>
<dbReference type="SMART" id="SM00388">
    <property type="entry name" value="HisKA"/>
    <property type="match status" value="1"/>
</dbReference>
<dbReference type="EC" id="2.7.13.3" evidence="2"/>
<evidence type="ECO:0000256" key="7">
    <source>
        <dbReference type="ARBA" id="ARBA00022989"/>
    </source>
</evidence>
<dbReference type="RefSeq" id="WP_017055082.1">
    <property type="nucleotide sequence ID" value="NZ_JBFRRD010000033.1"/>
</dbReference>
<dbReference type="InterPro" id="IPR003661">
    <property type="entry name" value="HisK_dim/P_dom"/>
</dbReference>
<dbReference type="CDD" id="cd00082">
    <property type="entry name" value="HisKA"/>
    <property type="match status" value="1"/>
</dbReference>
<dbReference type="Pfam" id="PF02518">
    <property type="entry name" value="HATPase_c"/>
    <property type="match status" value="1"/>
</dbReference>
<evidence type="ECO:0000256" key="5">
    <source>
        <dbReference type="ARBA" id="ARBA00022692"/>
    </source>
</evidence>
<comment type="caution">
    <text evidence="11">The sequence shown here is derived from an EMBL/GenBank/DDBJ whole genome shotgun (WGS) entry which is preliminary data.</text>
</comment>
<dbReference type="Pfam" id="PF00512">
    <property type="entry name" value="HisKA"/>
    <property type="match status" value="1"/>
</dbReference>
<dbReference type="PANTHER" id="PTHR45436">
    <property type="entry name" value="SENSOR HISTIDINE KINASE YKOH"/>
    <property type="match status" value="1"/>
</dbReference>
<evidence type="ECO:0000313" key="12">
    <source>
        <dbReference type="Proteomes" id="UP001569177"/>
    </source>
</evidence>
<evidence type="ECO:0000256" key="6">
    <source>
        <dbReference type="ARBA" id="ARBA00022777"/>
    </source>
</evidence>
<dbReference type="Gene3D" id="1.10.287.130">
    <property type="match status" value="1"/>
</dbReference>
<protein>
    <recommendedName>
        <fullName evidence="2">histidine kinase</fullName>
        <ecNumber evidence="2">2.7.13.3</ecNumber>
    </recommendedName>
</protein>
<accession>A0ABV4L9S5</accession>
<reference evidence="11 12" key="1">
    <citation type="submission" date="2024-06" db="EMBL/GenBank/DDBJ databases">
        <authorList>
            <person name="Steensen K."/>
            <person name="Seneca J."/>
            <person name="Bartlau N."/>
            <person name="Yu A.X."/>
            <person name="Polz M.F."/>
        </authorList>
    </citation>
    <scope>NUCLEOTIDE SEQUENCE [LARGE SCALE GENOMIC DNA]</scope>
    <source>
        <strain evidence="11 12">5S240</strain>
    </source>
</reference>
<gene>
    <name evidence="11" type="ORF">ACED24_01070</name>
</gene>
<name>A0ABV4L9S5_9VIBR</name>
<keyword evidence="7 9" id="KW-1133">Transmembrane helix</keyword>
<feature type="transmembrane region" description="Helical" evidence="9">
    <location>
        <begin position="16"/>
        <end position="41"/>
    </location>
</feature>
<keyword evidence="3" id="KW-0597">Phosphoprotein</keyword>
<comment type="catalytic activity">
    <reaction evidence="1">
        <text>ATP + protein L-histidine = ADP + protein N-phospho-L-histidine.</text>
        <dbReference type="EC" id="2.7.13.3"/>
    </reaction>
</comment>
<dbReference type="Gene3D" id="3.30.565.10">
    <property type="entry name" value="Histidine kinase-like ATPase, C-terminal domain"/>
    <property type="match status" value="1"/>
</dbReference>
<dbReference type="SUPFAM" id="SSF47384">
    <property type="entry name" value="Homodimeric domain of signal transducing histidine kinase"/>
    <property type="match status" value="1"/>
</dbReference>
<evidence type="ECO:0000256" key="3">
    <source>
        <dbReference type="ARBA" id="ARBA00022553"/>
    </source>
</evidence>
<feature type="domain" description="Histidine kinase" evidence="10">
    <location>
        <begin position="230"/>
        <end position="422"/>
    </location>
</feature>
<keyword evidence="6 11" id="KW-0418">Kinase</keyword>
<feature type="transmembrane region" description="Helical" evidence="9">
    <location>
        <begin position="142"/>
        <end position="165"/>
    </location>
</feature>
<evidence type="ECO:0000256" key="8">
    <source>
        <dbReference type="SAM" id="Coils"/>
    </source>
</evidence>
<evidence type="ECO:0000256" key="9">
    <source>
        <dbReference type="SAM" id="Phobius"/>
    </source>
</evidence>
<keyword evidence="4" id="KW-0808">Transferase</keyword>
<keyword evidence="5 9" id="KW-0812">Transmembrane</keyword>
<dbReference type="InterPro" id="IPR036097">
    <property type="entry name" value="HisK_dim/P_sf"/>
</dbReference>
<organism evidence="11 12">
    <name type="scientific">Vibrio kanaloae</name>
    <dbReference type="NCBI Taxonomy" id="170673"/>
    <lineage>
        <taxon>Bacteria</taxon>
        <taxon>Pseudomonadati</taxon>
        <taxon>Pseudomonadota</taxon>
        <taxon>Gammaproteobacteria</taxon>
        <taxon>Vibrionales</taxon>
        <taxon>Vibrionaceae</taxon>
        <taxon>Vibrio</taxon>
    </lineage>
</organism>
<evidence type="ECO:0000256" key="4">
    <source>
        <dbReference type="ARBA" id="ARBA00022679"/>
    </source>
</evidence>
<dbReference type="InterPro" id="IPR036890">
    <property type="entry name" value="HATPase_C_sf"/>
</dbReference>
<keyword evidence="9" id="KW-0472">Membrane</keyword>
<keyword evidence="12" id="KW-1185">Reference proteome</keyword>
<dbReference type="GO" id="GO:0016301">
    <property type="term" value="F:kinase activity"/>
    <property type="evidence" value="ECO:0007669"/>
    <property type="project" value="UniProtKB-KW"/>
</dbReference>
<dbReference type="EMBL" id="JBGOOJ010000001">
    <property type="protein sequence ID" value="MEZ8088628.1"/>
    <property type="molecule type" value="Genomic_DNA"/>
</dbReference>
<keyword evidence="8" id="KW-0175">Coiled coil</keyword>
<dbReference type="Proteomes" id="UP001569177">
    <property type="component" value="Unassembled WGS sequence"/>
</dbReference>
<dbReference type="InterPro" id="IPR005467">
    <property type="entry name" value="His_kinase_dom"/>
</dbReference>
<dbReference type="PROSITE" id="PS50109">
    <property type="entry name" value="HIS_KIN"/>
    <property type="match status" value="1"/>
</dbReference>
<dbReference type="SMART" id="SM00387">
    <property type="entry name" value="HATPase_c"/>
    <property type="match status" value="1"/>
</dbReference>
<evidence type="ECO:0000259" key="10">
    <source>
        <dbReference type="PROSITE" id="PS50109"/>
    </source>
</evidence>
<dbReference type="InterPro" id="IPR003594">
    <property type="entry name" value="HATPase_dom"/>
</dbReference>
<feature type="coiled-coil region" evidence="8">
    <location>
        <begin position="196"/>
        <end position="223"/>
    </location>
</feature>
<dbReference type="PANTHER" id="PTHR45436:SF16">
    <property type="entry name" value="HISTIDINE KINASE"/>
    <property type="match status" value="1"/>
</dbReference>